<reference evidence="13 14" key="1">
    <citation type="submission" date="2011-10" db="EMBL/GenBank/DDBJ databases">
        <authorList>
            <person name="Genoscope - CEA"/>
        </authorList>
    </citation>
    <scope>NUCLEOTIDE SEQUENCE [LARGE SCALE GENOMIC DNA]</scope>
    <source>
        <strain evidence="13 14">RCC 1105</strain>
    </source>
</reference>
<dbReference type="OrthoDB" id="429841at2759"/>
<keyword evidence="7 10" id="KW-0378">Hydrolase</keyword>
<evidence type="ECO:0000256" key="6">
    <source>
        <dbReference type="ARBA" id="ARBA00022759"/>
    </source>
</evidence>
<evidence type="ECO:0000256" key="7">
    <source>
        <dbReference type="ARBA" id="ARBA00022801"/>
    </source>
</evidence>
<dbReference type="PANTHER" id="PTHR16036">
    <property type="entry name" value="ANKYRIN REPEAT AND ZINC FINGER DOMAIN-CONTAINING PROTEIN 1"/>
    <property type="match status" value="1"/>
</dbReference>
<feature type="domain" description="VLRF1" evidence="12">
    <location>
        <begin position="242"/>
        <end position="398"/>
    </location>
</feature>
<dbReference type="AlphaFoldDB" id="K8FIF1"/>
<keyword evidence="9" id="KW-0175">Coiled coil</keyword>
<evidence type="ECO:0000256" key="2">
    <source>
        <dbReference type="ARBA" id="ARBA00009262"/>
    </source>
</evidence>
<dbReference type="GO" id="GO:0036503">
    <property type="term" value="P:ERAD pathway"/>
    <property type="evidence" value="ECO:0007669"/>
    <property type="project" value="TreeGrafter"/>
</dbReference>
<feature type="compositionally biased region" description="Low complexity" evidence="11">
    <location>
        <begin position="628"/>
        <end position="641"/>
    </location>
</feature>
<evidence type="ECO:0000313" key="14">
    <source>
        <dbReference type="Proteomes" id="UP000198341"/>
    </source>
</evidence>
<evidence type="ECO:0000256" key="4">
    <source>
        <dbReference type="ARBA" id="ARBA00022722"/>
    </source>
</evidence>
<keyword evidence="3 10" id="KW-0963">Cytoplasm</keyword>
<protein>
    <recommendedName>
        <fullName evidence="12">VLRF1 domain-containing protein</fullName>
    </recommendedName>
</protein>
<name>K8FIF1_9CHLO</name>
<feature type="compositionally biased region" description="Basic and acidic residues" evidence="11">
    <location>
        <begin position="105"/>
        <end position="118"/>
    </location>
</feature>
<dbReference type="InterPro" id="IPR047139">
    <property type="entry name" value="ANKZ1/VMS1"/>
</dbReference>
<dbReference type="RefSeq" id="XP_007511179.1">
    <property type="nucleotide sequence ID" value="XM_007511117.1"/>
</dbReference>
<organism evidence="13 14">
    <name type="scientific">Bathycoccus prasinos</name>
    <dbReference type="NCBI Taxonomy" id="41875"/>
    <lineage>
        <taxon>Eukaryota</taxon>
        <taxon>Viridiplantae</taxon>
        <taxon>Chlorophyta</taxon>
        <taxon>Mamiellophyceae</taxon>
        <taxon>Mamiellales</taxon>
        <taxon>Bathycoccaceae</taxon>
        <taxon>Bathycoccus</taxon>
    </lineage>
</organism>
<keyword evidence="8" id="KW-0040">ANK repeat</keyword>
<feature type="compositionally biased region" description="Basic and acidic residues" evidence="11">
    <location>
        <begin position="544"/>
        <end position="562"/>
    </location>
</feature>
<dbReference type="eggNOG" id="KOG2505">
    <property type="taxonomic scope" value="Eukaryota"/>
</dbReference>
<dbReference type="Proteomes" id="UP000198341">
    <property type="component" value="Chromosome 9"/>
</dbReference>
<dbReference type="GO" id="GO:0016787">
    <property type="term" value="F:hydrolase activity"/>
    <property type="evidence" value="ECO:0007669"/>
    <property type="project" value="UniProtKB-KW"/>
</dbReference>
<evidence type="ECO:0000313" key="13">
    <source>
        <dbReference type="EMBL" id="CCO66739.1"/>
    </source>
</evidence>
<keyword evidence="5" id="KW-0677">Repeat</keyword>
<evidence type="ECO:0000256" key="11">
    <source>
        <dbReference type="SAM" id="MobiDB-lite"/>
    </source>
</evidence>
<dbReference type="GO" id="GO:0005737">
    <property type="term" value="C:cytoplasm"/>
    <property type="evidence" value="ECO:0007669"/>
    <property type="project" value="UniProtKB-SubCell"/>
</dbReference>
<evidence type="ECO:0000256" key="10">
    <source>
        <dbReference type="PROSITE-ProRule" id="PRU01389"/>
    </source>
</evidence>
<feature type="compositionally biased region" description="Basic and acidic residues" evidence="11">
    <location>
        <begin position="610"/>
        <end position="627"/>
    </location>
</feature>
<keyword evidence="14" id="KW-1185">Reference proteome</keyword>
<evidence type="ECO:0000259" key="12">
    <source>
        <dbReference type="PROSITE" id="PS52044"/>
    </source>
</evidence>
<feature type="compositionally biased region" description="Basic and acidic residues" evidence="11">
    <location>
        <begin position="582"/>
        <end position="593"/>
    </location>
</feature>
<feature type="compositionally biased region" description="Acidic residues" evidence="11">
    <location>
        <begin position="128"/>
        <end position="154"/>
    </location>
</feature>
<dbReference type="STRING" id="41875.K8FIF1"/>
<keyword evidence="4 10" id="KW-0540">Nuclease</keyword>
<keyword evidence="6 10" id="KW-0255">Endonuclease</keyword>
<evidence type="ECO:0000256" key="9">
    <source>
        <dbReference type="ARBA" id="ARBA00023054"/>
    </source>
</evidence>
<feature type="region of interest" description="Disordered" evidence="11">
    <location>
        <begin position="544"/>
        <end position="665"/>
    </location>
</feature>
<dbReference type="PROSITE" id="PS52044">
    <property type="entry name" value="VLRF1"/>
    <property type="match status" value="1"/>
</dbReference>
<accession>K8FIF1</accession>
<feature type="region of interest" description="Disordered" evidence="11">
    <location>
        <begin position="105"/>
        <end position="158"/>
    </location>
</feature>
<proteinExistence type="inferred from homology"/>
<dbReference type="InterPro" id="IPR041175">
    <property type="entry name" value="VLRF1/Vms1"/>
</dbReference>
<gene>
    <name evidence="13" type="ORF">Bathy09g01040</name>
</gene>
<evidence type="ECO:0000256" key="1">
    <source>
        <dbReference type="ARBA" id="ARBA00004496"/>
    </source>
</evidence>
<feature type="active site" evidence="10">
    <location>
        <position position="301"/>
    </location>
</feature>
<dbReference type="Pfam" id="PF18826">
    <property type="entry name" value="bVLRF1"/>
    <property type="match status" value="1"/>
</dbReference>
<comment type="similarity">
    <text evidence="2 10">Belongs to the ANKZF1/VMS1 family.</text>
</comment>
<comment type="subcellular location">
    <subcellularLocation>
        <location evidence="1">Cytoplasm</location>
    </subcellularLocation>
</comment>
<dbReference type="GO" id="GO:0004519">
    <property type="term" value="F:endonuclease activity"/>
    <property type="evidence" value="ECO:0007669"/>
    <property type="project" value="UniProtKB-KW"/>
</dbReference>
<evidence type="ECO:0000256" key="8">
    <source>
        <dbReference type="ARBA" id="ARBA00023043"/>
    </source>
</evidence>
<evidence type="ECO:0000256" key="5">
    <source>
        <dbReference type="ARBA" id="ARBA00022737"/>
    </source>
</evidence>
<dbReference type="GeneID" id="19013611"/>
<dbReference type="PANTHER" id="PTHR16036:SF2">
    <property type="entry name" value="TRNA ENDONUCLEASE ANKZF1"/>
    <property type="match status" value="1"/>
</dbReference>
<sequence>MDVFDLSNTLKISKIALDSATILVADSPNGGDQTLPEEDDKDANANIAAQQKQQQRKGNVNLWKDLGFSSPQEWHREMKGDLYRYNRKRQLEGKRELSEVEFKEKFDPRAREKSTKESDGDESISGSGEDDLSSSSDDEDEDVSSSDGEGENEGDFMHDAVRAKEKRMMKRKEKKEYEVAATEKTSESGAKIVFQEEGEEKKCFAMYRAILLPDDVDFKGNAASAEANQTVAEAMQNLRRDREKPWVVILARGGHFAAAAFDARKVFHGQSANATIASTESVLKSKTFHRYVVRAKAGGRQSVKDQGGKTIKSAGSSMRRQNEISLVRDVTNAMENWKEEYLNEAARIFISVSKTDARTLFDNNILSKKDPRVRKTPFMTARPTLNETKRTIAKLLSVTTTGIEIVEKKKKEVKKTRRTTTESKSKVDLEMQKQLEYEQQQAAKAKKIVETPEPELHKASRTGDVDALTQMLEYACLNPQTGDDGAAVDPSVPWRGKTAYLVAKDGETRDAFRRVYFKYPDAFDWESRCDVPSMLTPEMELKREEKEKDFEEKKKKKEAERKKALKTKKKASASALLAAEEENMKAATGDKKSPSSVATSAKDLLASEKNAADERRTTMAQAAERRAAAAAAAAAKTARQQQPPPTKGVFESDSRGTIGGGTKGV</sequence>
<feature type="region of interest" description="Disordered" evidence="11">
    <location>
        <begin position="48"/>
        <end position="71"/>
    </location>
</feature>
<dbReference type="KEGG" id="bpg:Bathy09g01040"/>
<evidence type="ECO:0000256" key="3">
    <source>
        <dbReference type="ARBA" id="ARBA00022490"/>
    </source>
</evidence>
<comment type="domain">
    <text evidence="10">The VLRF1 domain mediates binding to the 60S ribosomal subunit.</text>
</comment>
<dbReference type="EMBL" id="FO082270">
    <property type="protein sequence ID" value="CCO66739.1"/>
    <property type="molecule type" value="Genomic_DNA"/>
</dbReference>